<name>A0AAV1CAT0_OLDCO</name>
<dbReference type="AlphaFoldDB" id="A0AAV1CAT0"/>
<sequence>MGKFHLQKGSVGSVVLDQPLTGVGQHFNKKTSSWSASSFRRIILDTVRCGVRHHRHHKHHTPTPHSPPLLLDSDLPSNSQFTPPNHLPTTLRSELKKSTSISNGGCLRSDNNKLCDLLRVASELSSSQDEMIDLQKKRKMEALEELKRVVLQLQDEENQSGVLDGAREIRRLTKDDAEARANLGLLGAIPPLVALLDAPPPYRDLPFQVAALYALLNLGIGNDANKSAIVKAGAVHKMLKLISSADGHPDTDPDVAEAIVANLLALTALDENKPVVGSSGAIPFLISTLKDPHHRYSYQAKHDALRALYNLSISPLNLSPLLEAGLVPFLFCKLGDMNVSERVLSILGNIVSMPEGRRAISYTVDAFPALVDVLNWTDSPGCQEKGSYILMVMAHKAYGDRQAMVEAGITSSLLELTLLGTTLAQKRASRILECLTLDKGKQVSGNSYGGGGLSPTLSAPLCDQSLQLDNEELEDGDDMVSEERKAVKLLVQQSLQNNMNRIVRRANLPHDFVPSDNLKSSMALGSTSKSLPF</sequence>
<evidence type="ECO:0000313" key="4">
    <source>
        <dbReference type="EMBL" id="CAI9092626.1"/>
    </source>
</evidence>
<dbReference type="PANTHER" id="PTHR46700">
    <property type="entry name" value="ARM REPEAT SUPERFAMILY PROTEIN"/>
    <property type="match status" value="1"/>
</dbReference>
<feature type="compositionally biased region" description="Polar residues" evidence="3">
    <location>
        <begin position="77"/>
        <end position="103"/>
    </location>
</feature>
<dbReference type="InterPro" id="IPR016024">
    <property type="entry name" value="ARM-type_fold"/>
</dbReference>
<dbReference type="PANTHER" id="PTHR46700:SF1">
    <property type="entry name" value="ARM REPEAT SUPERFAMILY PROTEIN"/>
    <property type="match status" value="1"/>
</dbReference>
<proteinExistence type="predicted"/>
<reference evidence="4" key="1">
    <citation type="submission" date="2023-03" db="EMBL/GenBank/DDBJ databases">
        <authorList>
            <person name="Julca I."/>
        </authorList>
    </citation>
    <scope>NUCLEOTIDE SEQUENCE</scope>
</reference>
<dbReference type="PROSITE" id="PS50176">
    <property type="entry name" value="ARM_REPEAT"/>
    <property type="match status" value="1"/>
</dbReference>
<dbReference type="InterPro" id="IPR000225">
    <property type="entry name" value="Armadillo"/>
</dbReference>
<dbReference type="EMBL" id="OX459119">
    <property type="protein sequence ID" value="CAI9092626.1"/>
    <property type="molecule type" value="Genomic_DNA"/>
</dbReference>
<dbReference type="InterPro" id="IPR011989">
    <property type="entry name" value="ARM-like"/>
</dbReference>
<keyword evidence="1" id="KW-0677">Repeat</keyword>
<feature type="repeat" description="ARM" evidence="2">
    <location>
        <begin position="187"/>
        <end position="233"/>
    </location>
</feature>
<protein>
    <submittedName>
        <fullName evidence="4">OLC1v1027921C1</fullName>
    </submittedName>
</protein>
<dbReference type="Gene3D" id="1.25.10.10">
    <property type="entry name" value="Leucine-rich Repeat Variant"/>
    <property type="match status" value="2"/>
</dbReference>
<evidence type="ECO:0000256" key="2">
    <source>
        <dbReference type="PROSITE-ProRule" id="PRU00259"/>
    </source>
</evidence>
<evidence type="ECO:0000256" key="1">
    <source>
        <dbReference type="ARBA" id="ARBA00022737"/>
    </source>
</evidence>
<dbReference type="Proteomes" id="UP001161247">
    <property type="component" value="Chromosome 2"/>
</dbReference>
<feature type="region of interest" description="Disordered" evidence="3">
    <location>
        <begin position="54"/>
        <end position="103"/>
    </location>
</feature>
<gene>
    <name evidence="4" type="ORF">OLC1_LOCUS4247</name>
</gene>
<dbReference type="SUPFAM" id="SSF48371">
    <property type="entry name" value="ARM repeat"/>
    <property type="match status" value="1"/>
</dbReference>
<accession>A0AAV1CAT0</accession>
<evidence type="ECO:0000256" key="3">
    <source>
        <dbReference type="SAM" id="MobiDB-lite"/>
    </source>
</evidence>
<keyword evidence="5" id="KW-1185">Reference proteome</keyword>
<dbReference type="SMART" id="SM00185">
    <property type="entry name" value="ARM"/>
    <property type="match status" value="5"/>
</dbReference>
<organism evidence="4 5">
    <name type="scientific">Oldenlandia corymbosa var. corymbosa</name>
    <dbReference type="NCBI Taxonomy" id="529605"/>
    <lineage>
        <taxon>Eukaryota</taxon>
        <taxon>Viridiplantae</taxon>
        <taxon>Streptophyta</taxon>
        <taxon>Embryophyta</taxon>
        <taxon>Tracheophyta</taxon>
        <taxon>Spermatophyta</taxon>
        <taxon>Magnoliopsida</taxon>
        <taxon>eudicotyledons</taxon>
        <taxon>Gunneridae</taxon>
        <taxon>Pentapetalae</taxon>
        <taxon>asterids</taxon>
        <taxon>lamiids</taxon>
        <taxon>Gentianales</taxon>
        <taxon>Rubiaceae</taxon>
        <taxon>Rubioideae</taxon>
        <taxon>Spermacoceae</taxon>
        <taxon>Hedyotis-Oldenlandia complex</taxon>
        <taxon>Oldenlandia</taxon>
    </lineage>
</organism>
<evidence type="ECO:0000313" key="5">
    <source>
        <dbReference type="Proteomes" id="UP001161247"/>
    </source>
</evidence>